<evidence type="ECO:0000313" key="2">
    <source>
        <dbReference type="Proteomes" id="UP000295722"/>
    </source>
</evidence>
<protein>
    <submittedName>
        <fullName evidence="1">Uncharacterized protein</fullName>
    </submittedName>
</protein>
<dbReference type="RefSeq" id="WP_133198660.1">
    <property type="nucleotide sequence ID" value="NZ_JBHUCW010000018.1"/>
</dbReference>
<comment type="caution">
    <text evidence="1">The sequence shown here is derived from an EMBL/GenBank/DDBJ whole genome shotgun (WGS) entry which is preliminary data.</text>
</comment>
<dbReference type="AlphaFoldDB" id="A0A4R5M1K3"/>
<gene>
    <name evidence="1" type="ORF">EYW47_31185</name>
</gene>
<proteinExistence type="predicted"/>
<keyword evidence="2" id="KW-1185">Reference proteome</keyword>
<name>A0A4R5M1K3_9BURK</name>
<evidence type="ECO:0000313" key="1">
    <source>
        <dbReference type="EMBL" id="TDG19206.1"/>
    </source>
</evidence>
<sequence>MRALLVPKLARERYVRDLIAASGFAARLALALRRPHLKLGFRIRMFLYAACPGVYRPFFALRDFVRH</sequence>
<dbReference type="EMBL" id="SMRP01000023">
    <property type="protein sequence ID" value="TDG19206.1"/>
    <property type="molecule type" value="Genomic_DNA"/>
</dbReference>
<organism evidence="1 2">
    <name type="scientific">Paraburkholderia silviterrae</name>
    <dbReference type="NCBI Taxonomy" id="2528715"/>
    <lineage>
        <taxon>Bacteria</taxon>
        <taxon>Pseudomonadati</taxon>
        <taxon>Pseudomonadota</taxon>
        <taxon>Betaproteobacteria</taxon>
        <taxon>Burkholderiales</taxon>
        <taxon>Burkholderiaceae</taxon>
        <taxon>Paraburkholderia</taxon>
    </lineage>
</organism>
<reference evidence="1 2" key="1">
    <citation type="submission" date="2019-03" db="EMBL/GenBank/DDBJ databases">
        <title>Paraburkholderia sp. 4M-K11, isolated from subtropical forest soil.</title>
        <authorList>
            <person name="Gao Z.-H."/>
            <person name="Qiu L.-H."/>
        </authorList>
    </citation>
    <scope>NUCLEOTIDE SEQUENCE [LARGE SCALE GENOMIC DNA]</scope>
    <source>
        <strain evidence="1 2">4M-K11</strain>
    </source>
</reference>
<dbReference type="Proteomes" id="UP000295722">
    <property type="component" value="Unassembled WGS sequence"/>
</dbReference>
<accession>A0A4R5M1K3</accession>